<dbReference type="Gene3D" id="3.40.850.10">
    <property type="entry name" value="Kinesin motor domain"/>
    <property type="match status" value="1"/>
</dbReference>
<evidence type="ECO:0000313" key="16">
    <source>
        <dbReference type="Proteomes" id="UP000237144"/>
    </source>
</evidence>
<feature type="compositionally biased region" description="Basic and acidic residues" evidence="11">
    <location>
        <begin position="616"/>
        <end position="626"/>
    </location>
</feature>
<dbReference type="InterPro" id="IPR019821">
    <property type="entry name" value="Kinesin_motor_CS"/>
</dbReference>
<feature type="domain" description="PH" evidence="12">
    <location>
        <begin position="1529"/>
        <end position="1628"/>
    </location>
</feature>
<dbReference type="GO" id="GO:0008574">
    <property type="term" value="F:plus-end-directed microtubule motor activity"/>
    <property type="evidence" value="ECO:0007669"/>
    <property type="project" value="UniProtKB-ARBA"/>
</dbReference>
<dbReference type="PROSITE" id="PS00411">
    <property type="entry name" value="KINESIN_MOTOR_1"/>
    <property type="match status" value="1"/>
</dbReference>
<keyword evidence="2" id="KW-0813">Transport</keyword>
<protein>
    <recommendedName>
        <fullName evidence="17">Kinesin-like protein</fullName>
    </recommendedName>
</protein>
<dbReference type="InterPro" id="IPR032405">
    <property type="entry name" value="Kinesin_assoc"/>
</dbReference>
<dbReference type="PRINTS" id="PR00380">
    <property type="entry name" value="KINESINHEAVY"/>
</dbReference>
<dbReference type="CDD" id="cd01233">
    <property type="entry name" value="PH_KIFIA_KIFIB"/>
    <property type="match status" value="1"/>
</dbReference>
<evidence type="ECO:0008006" key="17">
    <source>
        <dbReference type="Google" id="ProtNLM"/>
    </source>
</evidence>
<dbReference type="GO" id="GO:0005874">
    <property type="term" value="C:microtubule"/>
    <property type="evidence" value="ECO:0007669"/>
    <property type="project" value="UniProtKB-KW"/>
</dbReference>
<dbReference type="SUPFAM" id="SSF49879">
    <property type="entry name" value="SMAD/FHA domain"/>
    <property type="match status" value="1"/>
</dbReference>
<dbReference type="EMBL" id="PJQD01000029">
    <property type="protein sequence ID" value="POY73992.1"/>
    <property type="molecule type" value="Genomic_DNA"/>
</dbReference>
<dbReference type="STRING" id="741276.A0A2S5BB35"/>
<evidence type="ECO:0000256" key="5">
    <source>
        <dbReference type="ARBA" id="ARBA00022741"/>
    </source>
</evidence>
<dbReference type="InterPro" id="IPR022164">
    <property type="entry name" value="Kinesin-like"/>
</dbReference>
<dbReference type="Pfam" id="PF00169">
    <property type="entry name" value="PH"/>
    <property type="match status" value="1"/>
</dbReference>
<keyword evidence="7" id="KW-0175">Coiled coil</keyword>
<evidence type="ECO:0000256" key="8">
    <source>
        <dbReference type="ARBA" id="ARBA00023175"/>
    </source>
</evidence>
<dbReference type="SMART" id="SM00129">
    <property type="entry name" value="KISc"/>
    <property type="match status" value="1"/>
</dbReference>
<dbReference type="PROSITE" id="PS50067">
    <property type="entry name" value="KINESIN_MOTOR_2"/>
    <property type="match status" value="1"/>
</dbReference>
<dbReference type="PANTHER" id="PTHR47117">
    <property type="entry name" value="STAR-RELATED LIPID TRANSFER PROTEIN 9"/>
    <property type="match status" value="1"/>
</dbReference>
<feature type="compositionally biased region" description="Acidic residues" evidence="11">
    <location>
        <begin position="721"/>
        <end position="732"/>
    </location>
</feature>
<feature type="region of interest" description="Disordered" evidence="11">
    <location>
        <begin position="774"/>
        <end position="805"/>
    </location>
</feature>
<dbReference type="Gene3D" id="2.30.29.30">
    <property type="entry name" value="Pleckstrin-homology domain (PH domain)/Phosphotyrosine-binding domain (PTB)"/>
    <property type="match status" value="1"/>
</dbReference>
<dbReference type="InterPro" id="IPR022140">
    <property type="entry name" value="Kinesin-like_KIF1-typ"/>
</dbReference>
<sequence length="1638" mass="180578">MSAAGGGAGGGGGGNIKVVVRCRPLNQREIARGARSLVRMEGQHTYLDPPDAANVTSGRVMEKETKSFAFDKSYWSACLKDDPAYASQQTLFDDLGRDLLEHAFEGYNTTVFAYGQTGSGKSYSMMGYGADRGIIPLICEALFERIDLRTRDGAGDVSFTVEVSYTEIYQEKVRDLLNPSNKGSLKVREHPTLGPYVENLSKCAVQNFDDVERLMDEGTKARTVAATNMNETSSRSHAVFTLLLTQKRLDSTTAMVGEKVSRISLVDLAGSERANSTGATGTRLKEGALINKSLTTLGRVIAALAQASSAPTGKAAKAAADKVPYRDSVLTWLLKDSLGGNSKTAMIAAISPADYEETLSTLRYADQAKKIKNKAVVNEDPNAKLIRELKEELETLRARMAGPTLANGGGGGSPSLASLEATFDDSVPPERQMVQYKTAGGEIKTISKAELQDQLEASEKLMASVTETWEQKLEKTKEVQLEREKALESLGITIEKNLVGVHTPKKTAHLVNLNEDPLMSECLIYQIKAGRTTVGNMDSDQPADIKLSGPNIHDDHCYFESDADGKVTVHAGAKGTTMVNGQRLKPGIARELRSGYRIILGDFQVFRFNHPEEVRRARQTKSRQELRSPLADLVDESATSSPGGTRPESPMESSENVDWSYARREAVVARLNGREVNLDQLTDSDLNQLYSNIRKVRQSRTSSSIVGSDRPESRMSYLDSVTEDDDGDDTSADGESRRASQLRRPYSTATWTTDLTSLADSTFTLHNLPDLEEKGFTLDETPSRSALTPASISSSTTEEDALREKRAMEDKVKKLETQMAVQRRRLARIRAAATNGGSPASEQDSWLDEWPRLTPQEEGVARAVVAVWKRQRKVRMAEDALSQAVLLKEANVMSRELKKGVTFQFGILDQSPPVSAQDVLDSFEELAATDDDALVNGAKPCVAVKVLDRRHQAVKFWSLSKLQSRVLQMREQYRWLDKPEYQQHFISHDPFSDSASPPGGFSHIAGASVSLAPLNRRLCSEQVIDLFSPYIADPIGTCRVTLDPVSPTRRRSVAVADAKLEVDVCVDQITGLDDSEFAAVHLQTSSKLLFGTAGGDDEVAVGETVPLADGSSAEINLRHRFKLSDTDIANSRHQLGSISVFAQPRLSHFDKIERWDEAREGPRMDAVSVRNDPAHIDVTRRPETELIGIQQHDVIAHVEIRELGEKGEYDATQVVSGNKLDRGAFFLRQGLQRRLVINLSHNSGRELRWKRIAKVTLGNVRLLDHRNLVHSGTSTGNVELRPASIERPEYTQDGMSLLAFAGVWDSSAHDSAYLNKPTSSGSRALLELAFEVEVADCVAPIGFTFDIAVTVAGRDSRPPSRFTNLFTSNRLASRIAAVFCVTLQPYETRKAADIWRVDTSETYVRGEEILGGWRPRGLSLIRDHEVTQRSICKSADVGATKAILAATTLAEHVASSLDDNVLLRRSVDMWTRRFGTQQDVRDRTDILDLAILVMDRRTDLASAGSGSLDPPQTRSRKKGSAALIPRSETANRRGILAMLRDPTSSEWRKHWFVLRRPYLYIYNSSAELDEAAVISIATVRVEHTLEIERMLERKHAFAIFTPQNSYFFAAPSAREMFEWVQGIDPAHAVAAPAVRPKK</sequence>
<dbReference type="SUPFAM" id="SSF52540">
    <property type="entry name" value="P-loop containing nucleoside triphosphate hydrolases"/>
    <property type="match status" value="1"/>
</dbReference>
<dbReference type="Pfam" id="PF16183">
    <property type="entry name" value="Kinesin_assoc"/>
    <property type="match status" value="1"/>
</dbReference>
<dbReference type="GO" id="GO:0005524">
    <property type="term" value="F:ATP binding"/>
    <property type="evidence" value="ECO:0007669"/>
    <property type="project" value="UniProtKB-UniRule"/>
</dbReference>
<proteinExistence type="inferred from homology"/>
<dbReference type="Pfam" id="PF12423">
    <property type="entry name" value="KIF1B"/>
    <property type="match status" value="1"/>
</dbReference>
<dbReference type="InterPro" id="IPR027417">
    <property type="entry name" value="P-loop_NTPase"/>
</dbReference>
<organism evidence="15 16">
    <name type="scientific">Rhodotorula taiwanensis</name>
    <dbReference type="NCBI Taxonomy" id="741276"/>
    <lineage>
        <taxon>Eukaryota</taxon>
        <taxon>Fungi</taxon>
        <taxon>Dikarya</taxon>
        <taxon>Basidiomycota</taxon>
        <taxon>Pucciniomycotina</taxon>
        <taxon>Microbotryomycetes</taxon>
        <taxon>Sporidiobolales</taxon>
        <taxon>Sporidiobolaceae</taxon>
        <taxon>Rhodotorula</taxon>
    </lineage>
</organism>
<dbReference type="Pfam" id="PF12473">
    <property type="entry name" value="DUF3694"/>
    <property type="match status" value="1"/>
</dbReference>
<dbReference type="OrthoDB" id="3176171at2759"/>
<dbReference type="InterPro" id="IPR011993">
    <property type="entry name" value="PH-like_dom_sf"/>
</dbReference>
<dbReference type="GO" id="GO:0047496">
    <property type="term" value="P:vesicle transport along microtubule"/>
    <property type="evidence" value="ECO:0007669"/>
    <property type="project" value="UniProtKB-ARBA"/>
</dbReference>
<dbReference type="InterPro" id="IPR008984">
    <property type="entry name" value="SMAD_FHA_dom_sf"/>
</dbReference>
<dbReference type="Pfam" id="PF00498">
    <property type="entry name" value="FHA"/>
    <property type="match status" value="1"/>
</dbReference>
<keyword evidence="8 10" id="KW-0505">Motor protein</keyword>
<evidence type="ECO:0000256" key="1">
    <source>
        <dbReference type="ARBA" id="ARBA00004245"/>
    </source>
</evidence>
<dbReference type="InterPro" id="IPR000253">
    <property type="entry name" value="FHA_dom"/>
</dbReference>
<dbReference type="GO" id="GO:0005546">
    <property type="term" value="F:phosphatidylinositol-4,5-bisphosphate binding"/>
    <property type="evidence" value="ECO:0007669"/>
    <property type="project" value="UniProtKB-ARBA"/>
</dbReference>
<evidence type="ECO:0000259" key="13">
    <source>
        <dbReference type="PROSITE" id="PS50006"/>
    </source>
</evidence>
<feature type="domain" description="Kinesin motor" evidence="14">
    <location>
        <begin position="15"/>
        <end position="371"/>
    </location>
</feature>
<evidence type="ECO:0000256" key="11">
    <source>
        <dbReference type="SAM" id="MobiDB-lite"/>
    </source>
</evidence>
<dbReference type="InterPro" id="IPR001849">
    <property type="entry name" value="PH_domain"/>
</dbReference>
<dbReference type="GO" id="GO:0008017">
    <property type="term" value="F:microtubule binding"/>
    <property type="evidence" value="ECO:0007669"/>
    <property type="project" value="InterPro"/>
</dbReference>
<evidence type="ECO:0000256" key="10">
    <source>
        <dbReference type="PROSITE-ProRule" id="PRU00283"/>
    </source>
</evidence>
<keyword evidence="5 10" id="KW-0547">Nucleotide-binding</keyword>
<comment type="subcellular location">
    <subcellularLocation>
        <location evidence="1">Cytoplasm</location>
        <location evidence="1">Cytoskeleton</location>
    </subcellularLocation>
</comment>
<evidence type="ECO:0000259" key="12">
    <source>
        <dbReference type="PROSITE" id="PS50003"/>
    </source>
</evidence>
<evidence type="ECO:0000313" key="15">
    <source>
        <dbReference type="EMBL" id="POY73992.1"/>
    </source>
</evidence>
<dbReference type="Gene3D" id="6.10.250.2520">
    <property type="match status" value="1"/>
</dbReference>
<comment type="caution">
    <text evidence="15">The sequence shown here is derived from an EMBL/GenBank/DDBJ whole genome shotgun (WGS) entry which is preliminary data.</text>
</comment>
<evidence type="ECO:0000259" key="14">
    <source>
        <dbReference type="PROSITE" id="PS50067"/>
    </source>
</evidence>
<keyword evidence="6 10" id="KW-0067">ATP-binding</keyword>
<feature type="region of interest" description="Disordered" evidence="11">
    <location>
        <begin position="1501"/>
        <end position="1521"/>
    </location>
</feature>
<evidence type="ECO:0000256" key="2">
    <source>
        <dbReference type="ARBA" id="ARBA00022448"/>
    </source>
</evidence>
<keyword evidence="16" id="KW-1185">Reference proteome</keyword>
<dbReference type="SUPFAM" id="SSF50729">
    <property type="entry name" value="PH domain-like"/>
    <property type="match status" value="1"/>
</dbReference>
<feature type="binding site" evidence="10">
    <location>
        <begin position="115"/>
        <end position="122"/>
    </location>
    <ligand>
        <name>ATP</name>
        <dbReference type="ChEBI" id="CHEBI:30616"/>
    </ligand>
</feature>
<dbReference type="Gene3D" id="2.60.200.20">
    <property type="match status" value="1"/>
</dbReference>
<keyword evidence="4" id="KW-0493">Microtubule</keyword>
<dbReference type="FunFam" id="3.40.850.10:FF:000047">
    <property type="entry name" value="Kinesin family protein"/>
    <property type="match status" value="1"/>
</dbReference>
<dbReference type="CDD" id="cd01365">
    <property type="entry name" value="KISc_KIF1A_KIF1B"/>
    <property type="match status" value="1"/>
</dbReference>
<dbReference type="InterPro" id="IPR001752">
    <property type="entry name" value="Kinesin_motor_dom"/>
</dbReference>
<feature type="region of interest" description="Disordered" evidence="11">
    <location>
        <begin position="616"/>
        <end position="658"/>
    </location>
</feature>
<dbReference type="InterPro" id="IPR049780">
    <property type="entry name" value="PH_KIFIA_KIFIB"/>
</dbReference>
<evidence type="ECO:0000256" key="3">
    <source>
        <dbReference type="ARBA" id="ARBA00022490"/>
    </source>
</evidence>
<dbReference type="InterPro" id="IPR036961">
    <property type="entry name" value="Kinesin_motor_dom_sf"/>
</dbReference>
<name>A0A2S5BB35_9BASI</name>
<dbReference type="PROSITE" id="PS50003">
    <property type="entry name" value="PH_DOMAIN"/>
    <property type="match status" value="1"/>
</dbReference>
<dbReference type="SMART" id="SM00233">
    <property type="entry name" value="PH"/>
    <property type="match status" value="1"/>
</dbReference>
<evidence type="ECO:0000256" key="4">
    <source>
        <dbReference type="ARBA" id="ARBA00022701"/>
    </source>
</evidence>
<dbReference type="Proteomes" id="UP000237144">
    <property type="component" value="Unassembled WGS sequence"/>
</dbReference>
<keyword evidence="3" id="KW-0963">Cytoplasm</keyword>
<evidence type="ECO:0000256" key="7">
    <source>
        <dbReference type="ARBA" id="ARBA00023054"/>
    </source>
</evidence>
<comment type="similarity">
    <text evidence="10">Belongs to the TRAFAC class myosin-kinesin ATPase superfamily. Kinesin family.</text>
</comment>
<reference evidence="15 16" key="1">
    <citation type="journal article" date="2018" name="Front. Microbiol.">
        <title>Prospects for Fungal Bioremediation of Acidic Radioactive Waste Sites: Characterization and Genome Sequence of Rhodotorula taiwanensis MD1149.</title>
        <authorList>
            <person name="Tkavc R."/>
            <person name="Matrosova V.Y."/>
            <person name="Grichenko O.E."/>
            <person name="Gostincar C."/>
            <person name="Volpe R.P."/>
            <person name="Klimenkova P."/>
            <person name="Gaidamakova E.K."/>
            <person name="Zhou C.E."/>
            <person name="Stewart B.J."/>
            <person name="Lyman M.G."/>
            <person name="Malfatti S.A."/>
            <person name="Rubinfeld B."/>
            <person name="Courtot M."/>
            <person name="Singh J."/>
            <person name="Dalgard C.L."/>
            <person name="Hamilton T."/>
            <person name="Frey K.G."/>
            <person name="Gunde-Cimerman N."/>
            <person name="Dugan L."/>
            <person name="Daly M.J."/>
        </authorList>
    </citation>
    <scope>NUCLEOTIDE SEQUENCE [LARGE SCALE GENOMIC DNA]</scope>
    <source>
        <strain evidence="15 16">MD1149</strain>
    </source>
</reference>
<keyword evidence="9" id="KW-0206">Cytoskeleton</keyword>
<accession>A0A2S5BB35</accession>
<feature type="region of interest" description="Disordered" evidence="11">
    <location>
        <begin position="697"/>
        <end position="745"/>
    </location>
</feature>
<evidence type="ECO:0000256" key="6">
    <source>
        <dbReference type="ARBA" id="ARBA00022840"/>
    </source>
</evidence>
<dbReference type="PROSITE" id="PS50006">
    <property type="entry name" value="FHA_DOMAIN"/>
    <property type="match status" value="1"/>
</dbReference>
<evidence type="ECO:0000256" key="9">
    <source>
        <dbReference type="ARBA" id="ARBA00023212"/>
    </source>
</evidence>
<feature type="compositionally biased region" description="Polar residues" evidence="11">
    <location>
        <begin position="783"/>
        <end position="796"/>
    </location>
</feature>
<feature type="domain" description="FHA" evidence="13">
    <location>
        <begin position="527"/>
        <end position="584"/>
    </location>
</feature>
<dbReference type="Pfam" id="PF00225">
    <property type="entry name" value="Kinesin"/>
    <property type="match status" value="1"/>
</dbReference>
<gene>
    <name evidence="15" type="ORF">BMF94_2803</name>
</gene>